<name>A0A1M6KDF5_9BACT</name>
<dbReference type="STRING" id="1168035.SAMN05444280_1233"/>
<reference evidence="2 3" key="1">
    <citation type="submission" date="2016-11" db="EMBL/GenBank/DDBJ databases">
        <authorList>
            <person name="Jaros S."/>
            <person name="Januszkiewicz K."/>
            <person name="Wedrychowicz H."/>
        </authorList>
    </citation>
    <scope>NUCLEOTIDE SEQUENCE [LARGE SCALE GENOMIC DNA]</scope>
    <source>
        <strain evidence="2 3">DSM 27063</strain>
    </source>
</reference>
<feature type="transmembrane region" description="Helical" evidence="1">
    <location>
        <begin position="134"/>
        <end position="155"/>
    </location>
</feature>
<proteinExistence type="predicted"/>
<dbReference type="AlphaFoldDB" id="A0A1M6KDF5"/>
<keyword evidence="1" id="KW-1133">Transmembrane helix</keyword>
<dbReference type="EMBL" id="FQZE01000023">
    <property type="protein sequence ID" value="SHJ56962.1"/>
    <property type="molecule type" value="Genomic_DNA"/>
</dbReference>
<keyword evidence="3" id="KW-1185">Reference proteome</keyword>
<keyword evidence="1" id="KW-0472">Membrane</keyword>
<accession>A0A1M6KDF5</accession>
<feature type="transmembrane region" description="Helical" evidence="1">
    <location>
        <begin position="80"/>
        <end position="102"/>
    </location>
</feature>
<gene>
    <name evidence="2" type="ORF">SAMN05444280_1233</name>
</gene>
<feature type="transmembrane region" description="Helical" evidence="1">
    <location>
        <begin position="45"/>
        <end position="68"/>
    </location>
</feature>
<dbReference type="Proteomes" id="UP000184050">
    <property type="component" value="Unassembled WGS sequence"/>
</dbReference>
<evidence type="ECO:0000313" key="2">
    <source>
        <dbReference type="EMBL" id="SHJ56962.1"/>
    </source>
</evidence>
<feature type="transmembrane region" description="Helical" evidence="1">
    <location>
        <begin position="175"/>
        <end position="198"/>
    </location>
</feature>
<evidence type="ECO:0000256" key="1">
    <source>
        <dbReference type="SAM" id="Phobius"/>
    </source>
</evidence>
<sequence length="225" mass="26155">MELNDLKKAWQKMSSKEELNESQIEEMLRKHTSNLIERIDRNIKIGFGILFILIALFILDDFFFSPMLLESMGSDFEIPLWLNFLSIFTNALIFVTFIYFVVKYYRVKKSCDISCNLRETLVKIIKTLKIYQRLFFLALIFLSAAMTVSFITGLYNGMEESAADNGVLMSDIPLPMLLLTILVGFVVLVLMVGGIFLLMRWGFRRLYGNYIHKLKNTLNELDEII</sequence>
<evidence type="ECO:0000313" key="3">
    <source>
        <dbReference type="Proteomes" id="UP000184050"/>
    </source>
</evidence>
<protein>
    <submittedName>
        <fullName evidence="2">Uncharacterized protein</fullName>
    </submittedName>
</protein>
<keyword evidence="1" id="KW-0812">Transmembrane</keyword>
<organism evidence="2 3">
    <name type="scientific">Tangfeifania diversioriginum</name>
    <dbReference type="NCBI Taxonomy" id="1168035"/>
    <lineage>
        <taxon>Bacteria</taxon>
        <taxon>Pseudomonadati</taxon>
        <taxon>Bacteroidota</taxon>
        <taxon>Bacteroidia</taxon>
        <taxon>Marinilabiliales</taxon>
        <taxon>Prolixibacteraceae</taxon>
        <taxon>Tangfeifania</taxon>
    </lineage>
</organism>